<organism evidence="2 3">
    <name type="scientific">Calidithermus terrae</name>
    <dbReference type="NCBI Taxonomy" id="1408545"/>
    <lineage>
        <taxon>Bacteria</taxon>
        <taxon>Thermotogati</taxon>
        <taxon>Deinococcota</taxon>
        <taxon>Deinococci</taxon>
        <taxon>Thermales</taxon>
        <taxon>Thermaceae</taxon>
        <taxon>Calidithermus</taxon>
    </lineage>
</organism>
<dbReference type="Proteomes" id="UP000265715">
    <property type="component" value="Unassembled WGS sequence"/>
</dbReference>
<feature type="region of interest" description="Disordered" evidence="1">
    <location>
        <begin position="334"/>
        <end position="379"/>
    </location>
</feature>
<protein>
    <submittedName>
        <fullName evidence="2">AAA domain protein</fullName>
    </submittedName>
</protein>
<keyword evidence="3" id="KW-1185">Reference proteome</keyword>
<comment type="caution">
    <text evidence="2">The sequence shown here is derived from an EMBL/GenBank/DDBJ whole genome shotgun (WGS) entry which is preliminary data.</text>
</comment>
<evidence type="ECO:0000256" key="1">
    <source>
        <dbReference type="SAM" id="MobiDB-lite"/>
    </source>
</evidence>
<reference evidence="2 3" key="1">
    <citation type="submission" date="2018-08" db="EMBL/GenBank/DDBJ databases">
        <title>Meiothermus terrae DSM 26712 genome sequencing project.</title>
        <authorList>
            <person name="Da Costa M.S."/>
            <person name="Albuquerque L."/>
            <person name="Raposo P."/>
            <person name="Froufe H.J.C."/>
            <person name="Barroso C.S."/>
            <person name="Egas C."/>
        </authorList>
    </citation>
    <scope>NUCLEOTIDE SEQUENCE [LARGE SCALE GENOMIC DNA]</scope>
    <source>
        <strain evidence="2 3">DSM 26712</strain>
    </source>
</reference>
<accession>A0A399EIQ4</accession>
<dbReference type="AlphaFoldDB" id="A0A399EIQ4"/>
<sequence>MPLQAIDLTAPLEPIPWLVPGLIPKGYLTILGSLPGQGKTAILSALAWQLSRPKGEFLGRELEQAPSIYVDFDAPSQGRGLRMWFERHQAAHPDGKGECITLLEPDANTFGLGDVELEYLDERVRATGAGLVVIDSFMAAFGAIDPNKLNQVMVPLWHLRQLAHSTGAAVVLVDHLPKVMAGEQAGARGIMGSQSKQAQARAVHILTRVPPREVEGRHVLKWETTKLSFAVLPEPFGLELDFSSGFALKETKLPEGYADTRTDKAARAVQEHLEQRAGVVVSRAELVQLIAERFNLSKRPQDKAITAALERLAGSVEKVQLSGQGHPVGYRVRKPVSEVSETGETPLETGNVLDTESVSSGIRVSETPEPEPEGWEVEV</sequence>
<dbReference type="EMBL" id="QXDL01000081">
    <property type="protein sequence ID" value="RIH84005.1"/>
    <property type="molecule type" value="Genomic_DNA"/>
</dbReference>
<feature type="compositionally biased region" description="Acidic residues" evidence="1">
    <location>
        <begin position="368"/>
        <end position="379"/>
    </location>
</feature>
<name>A0A399EIQ4_9DEIN</name>
<proteinExistence type="predicted"/>
<dbReference type="Gene3D" id="3.40.50.300">
    <property type="entry name" value="P-loop containing nucleotide triphosphate hydrolases"/>
    <property type="match status" value="1"/>
</dbReference>
<evidence type="ECO:0000313" key="2">
    <source>
        <dbReference type="EMBL" id="RIH84005.1"/>
    </source>
</evidence>
<evidence type="ECO:0000313" key="3">
    <source>
        <dbReference type="Proteomes" id="UP000265715"/>
    </source>
</evidence>
<gene>
    <name evidence="2" type="ORF">Mterra_02112</name>
</gene>
<dbReference type="OrthoDB" id="32222at2"/>
<feature type="compositionally biased region" description="Polar residues" evidence="1">
    <location>
        <begin position="352"/>
        <end position="362"/>
    </location>
</feature>
<dbReference type="InterPro" id="IPR027417">
    <property type="entry name" value="P-loop_NTPase"/>
</dbReference>
<dbReference type="RefSeq" id="WP_119315180.1">
    <property type="nucleotide sequence ID" value="NZ_QXDL01000081.1"/>
</dbReference>
<dbReference type="Pfam" id="PF13481">
    <property type="entry name" value="AAA_25"/>
    <property type="match status" value="1"/>
</dbReference>
<dbReference type="SUPFAM" id="SSF52540">
    <property type="entry name" value="P-loop containing nucleoside triphosphate hydrolases"/>
    <property type="match status" value="1"/>
</dbReference>